<proteinExistence type="predicted"/>
<sequence>MEPTPFGIFRSHSTRGQSILAWSSAGLVALSVDTSLLFIEPHTLQFVNAIEHYDIITAILWDDGHLQKQIAGEFEHVIFCGDKSGVLRAWNLQTGVCFLKTSQQITDSSITYQFPQSSINIQTSENVKNIGIDKLLWHPSRSGCIFAFSKGNVLCLHDILKQRIEWSLNLQTFPEEIFAFSVNTSDSSFVLCGKYGTLFFFNDCMRCDDNHTESNTPTPICQPMSVHGTDSQTQNSIQQQQVVAISFPQSIPRTVLVQFESEAVLFDFIVGVQLTTIPSPFLARNTKAEDISTLYQSCIISSIGFN</sequence>
<reference evidence="1 2" key="1">
    <citation type="submission" date="2019-03" db="EMBL/GenBank/DDBJ databases">
        <title>Single cell metagenomics reveals metabolic interactions within the superorganism composed of flagellate Streblomastix strix and complex community of Bacteroidetes bacteria on its surface.</title>
        <authorList>
            <person name="Treitli S.C."/>
            <person name="Kolisko M."/>
            <person name="Husnik F."/>
            <person name="Keeling P."/>
            <person name="Hampl V."/>
        </authorList>
    </citation>
    <scope>NUCLEOTIDE SEQUENCE [LARGE SCALE GENOMIC DNA]</scope>
    <source>
        <strain evidence="1">ST1C</strain>
    </source>
</reference>
<organism evidence="1 2">
    <name type="scientific">Streblomastix strix</name>
    <dbReference type="NCBI Taxonomy" id="222440"/>
    <lineage>
        <taxon>Eukaryota</taxon>
        <taxon>Metamonada</taxon>
        <taxon>Preaxostyla</taxon>
        <taxon>Oxymonadida</taxon>
        <taxon>Streblomastigidae</taxon>
        <taxon>Streblomastix</taxon>
    </lineage>
</organism>
<evidence type="ECO:0000313" key="1">
    <source>
        <dbReference type="EMBL" id="KAA6390207.1"/>
    </source>
</evidence>
<dbReference type="SUPFAM" id="SSF50978">
    <property type="entry name" value="WD40 repeat-like"/>
    <property type="match status" value="1"/>
</dbReference>
<comment type="caution">
    <text evidence="1">The sequence shown here is derived from an EMBL/GenBank/DDBJ whole genome shotgun (WGS) entry which is preliminary data.</text>
</comment>
<evidence type="ECO:0000313" key="2">
    <source>
        <dbReference type="Proteomes" id="UP000324800"/>
    </source>
</evidence>
<dbReference type="AlphaFoldDB" id="A0A5J4W5T1"/>
<name>A0A5J4W5T1_9EUKA</name>
<dbReference type="EMBL" id="SNRW01003302">
    <property type="protein sequence ID" value="KAA6390207.1"/>
    <property type="molecule type" value="Genomic_DNA"/>
</dbReference>
<accession>A0A5J4W5T1</accession>
<dbReference type="InterPro" id="IPR015943">
    <property type="entry name" value="WD40/YVTN_repeat-like_dom_sf"/>
</dbReference>
<dbReference type="Proteomes" id="UP000324800">
    <property type="component" value="Unassembled WGS sequence"/>
</dbReference>
<gene>
    <name evidence="1" type="ORF">EZS28_014266</name>
</gene>
<dbReference type="InterPro" id="IPR036322">
    <property type="entry name" value="WD40_repeat_dom_sf"/>
</dbReference>
<dbReference type="Gene3D" id="2.130.10.10">
    <property type="entry name" value="YVTN repeat-like/Quinoprotein amine dehydrogenase"/>
    <property type="match status" value="1"/>
</dbReference>
<protein>
    <submittedName>
        <fullName evidence="1">Uncharacterized protein</fullName>
    </submittedName>
</protein>